<feature type="chain" id="PRO_5030727834" evidence="1">
    <location>
        <begin position="25"/>
        <end position="165"/>
    </location>
</feature>
<name>A0A7W4K9Z1_9PROT</name>
<evidence type="ECO:0000313" key="2">
    <source>
        <dbReference type="EMBL" id="MBB2203089.1"/>
    </source>
</evidence>
<accession>A0A7W4K9Z1</accession>
<sequence>MKMRISLLATALAVAILPAAPALAQQQGGLPPGVDQATFQRDMQEAAQYPLPADFLPRMTATIRAIQAARIAPPNAPNLSLAQTIDRTASVPGLSPILSAHGFTPREFVLGITTFGLTEALIQQPPPAEAHAPQPNPANVALIRNNPQAVQALAQAMGGPGGSQQ</sequence>
<organism evidence="2 3">
    <name type="scientific">Gluconacetobacter tumulisoli</name>
    <dbReference type="NCBI Taxonomy" id="1286189"/>
    <lineage>
        <taxon>Bacteria</taxon>
        <taxon>Pseudomonadati</taxon>
        <taxon>Pseudomonadota</taxon>
        <taxon>Alphaproteobacteria</taxon>
        <taxon>Acetobacterales</taxon>
        <taxon>Acetobacteraceae</taxon>
        <taxon>Gluconacetobacter</taxon>
    </lineage>
</organism>
<dbReference type="EMBL" id="JABEQM010000018">
    <property type="protein sequence ID" value="MBB2203089.1"/>
    <property type="molecule type" value="Genomic_DNA"/>
</dbReference>
<keyword evidence="3" id="KW-1185">Reference proteome</keyword>
<dbReference type="AlphaFoldDB" id="A0A7W4K9Z1"/>
<comment type="caution">
    <text evidence="2">The sequence shown here is derived from an EMBL/GenBank/DDBJ whole genome shotgun (WGS) entry which is preliminary data.</text>
</comment>
<protein>
    <submittedName>
        <fullName evidence="2">Uncharacterized protein</fullName>
    </submittedName>
</protein>
<reference evidence="2 3" key="1">
    <citation type="submission" date="2020-04" db="EMBL/GenBank/DDBJ databases">
        <title>Description of novel Gluconacetobacter.</title>
        <authorList>
            <person name="Sombolestani A."/>
        </authorList>
    </citation>
    <scope>NUCLEOTIDE SEQUENCE [LARGE SCALE GENOMIC DNA]</scope>
    <source>
        <strain evidence="2 3">LMG 27802</strain>
    </source>
</reference>
<keyword evidence="1" id="KW-0732">Signal</keyword>
<dbReference type="Proteomes" id="UP000578030">
    <property type="component" value="Unassembled WGS sequence"/>
</dbReference>
<evidence type="ECO:0000256" key="1">
    <source>
        <dbReference type="SAM" id="SignalP"/>
    </source>
</evidence>
<proteinExistence type="predicted"/>
<feature type="signal peptide" evidence="1">
    <location>
        <begin position="1"/>
        <end position="24"/>
    </location>
</feature>
<evidence type="ECO:0000313" key="3">
    <source>
        <dbReference type="Proteomes" id="UP000578030"/>
    </source>
</evidence>
<gene>
    <name evidence="2" type="ORF">HLH28_16185</name>
</gene>